<feature type="domain" description="HTH merR-type" evidence="1">
    <location>
        <begin position="17"/>
        <end position="86"/>
    </location>
</feature>
<dbReference type="PROSITE" id="PS50937">
    <property type="entry name" value="HTH_MERR_2"/>
    <property type="match status" value="1"/>
</dbReference>
<dbReference type="SUPFAM" id="SSF46955">
    <property type="entry name" value="Putative DNA-binding domain"/>
    <property type="match status" value="1"/>
</dbReference>
<dbReference type="InterPro" id="IPR000551">
    <property type="entry name" value="MerR-type_HTH_dom"/>
</dbReference>
<evidence type="ECO:0000313" key="2">
    <source>
        <dbReference type="EMBL" id="PIL37974.1"/>
    </source>
</evidence>
<reference evidence="2 3" key="1">
    <citation type="submission" date="2017-10" db="EMBL/GenBank/DDBJ databases">
        <title>Massilia psychrophilum sp. nov., a novel purple-pigmented bacterium isolated from Tianshan glacier, Xinjiang Municipality, China.</title>
        <authorList>
            <person name="Wang H."/>
        </authorList>
    </citation>
    <scope>NUCLEOTIDE SEQUENCE [LARGE SCALE GENOMIC DNA]</scope>
    <source>
        <strain evidence="2 3">JCM 30813</strain>
    </source>
</reference>
<evidence type="ECO:0000259" key="1">
    <source>
        <dbReference type="PROSITE" id="PS50937"/>
    </source>
</evidence>
<protein>
    <recommendedName>
        <fullName evidence="1">HTH merR-type domain-containing protein</fullName>
    </recommendedName>
</protein>
<dbReference type="Proteomes" id="UP000228593">
    <property type="component" value="Unassembled WGS sequence"/>
</dbReference>
<dbReference type="RefSeq" id="WP_099917774.1">
    <property type="nucleotide sequence ID" value="NZ_BMHS01000007.1"/>
</dbReference>
<dbReference type="InterPro" id="IPR009061">
    <property type="entry name" value="DNA-bd_dom_put_sf"/>
</dbReference>
<dbReference type="OrthoDB" id="9800334at2"/>
<name>A0A2G8SW32_9BURK</name>
<dbReference type="GO" id="GO:0006355">
    <property type="term" value="P:regulation of DNA-templated transcription"/>
    <property type="evidence" value="ECO:0007669"/>
    <property type="project" value="InterPro"/>
</dbReference>
<sequence>MVQIVLFRDAADGQTAHYRSGAAARLADMPIETLRAWARRYATSDTGRSALGQRLYFAAQVRRLRLMKQLERCRWKYPKLNHAAGSARMSLEALEALEALERLARADGLPLFAGM</sequence>
<organism evidence="2 3">
    <name type="scientific">Massilia psychrophila</name>
    <dbReference type="NCBI Taxonomy" id="1603353"/>
    <lineage>
        <taxon>Bacteria</taxon>
        <taxon>Pseudomonadati</taxon>
        <taxon>Pseudomonadota</taxon>
        <taxon>Betaproteobacteria</taxon>
        <taxon>Burkholderiales</taxon>
        <taxon>Oxalobacteraceae</taxon>
        <taxon>Telluria group</taxon>
        <taxon>Massilia</taxon>
    </lineage>
</organism>
<comment type="caution">
    <text evidence="2">The sequence shown here is derived from an EMBL/GenBank/DDBJ whole genome shotgun (WGS) entry which is preliminary data.</text>
</comment>
<evidence type="ECO:0000313" key="3">
    <source>
        <dbReference type="Proteomes" id="UP000228593"/>
    </source>
</evidence>
<keyword evidence="3" id="KW-1185">Reference proteome</keyword>
<dbReference type="Pfam" id="PF13411">
    <property type="entry name" value="MerR_1"/>
    <property type="match status" value="1"/>
</dbReference>
<dbReference type="GO" id="GO:0003677">
    <property type="term" value="F:DNA binding"/>
    <property type="evidence" value="ECO:0007669"/>
    <property type="project" value="InterPro"/>
</dbReference>
<gene>
    <name evidence="2" type="ORF">CR103_20505</name>
</gene>
<accession>A0A2G8SW32</accession>
<dbReference type="AlphaFoldDB" id="A0A2G8SW32"/>
<dbReference type="EMBL" id="PDOB01000053">
    <property type="protein sequence ID" value="PIL37974.1"/>
    <property type="molecule type" value="Genomic_DNA"/>
</dbReference>
<dbReference type="Gene3D" id="1.10.1660.10">
    <property type="match status" value="1"/>
</dbReference>
<proteinExistence type="predicted"/>